<dbReference type="InterPro" id="IPR002379">
    <property type="entry name" value="ATPase_proteolipid_c-like_dom"/>
</dbReference>
<name>A0A645BVS8_9ZZZZ</name>
<keyword evidence="2 5" id="KW-0812">Transmembrane</keyword>
<dbReference type="InterPro" id="IPR035921">
    <property type="entry name" value="F/V-ATP_Csub_sf"/>
</dbReference>
<dbReference type="SUPFAM" id="SSF81333">
    <property type="entry name" value="F1F0 ATP synthase subunit C"/>
    <property type="match status" value="2"/>
</dbReference>
<dbReference type="CDD" id="cd18180">
    <property type="entry name" value="ATP-synt_Vo_Ao_c_NTPK_rpt2"/>
    <property type="match status" value="1"/>
</dbReference>
<dbReference type="Pfam" id="PF00137">
    <property type="entry name" value="ATP-synt_C"/>
    <property type="match status" value="2"/>
</dbReference>
<organism evidence="7">
    <name type="scientific">bioreactor metagenome</name>
    <dbReference type="NCBI Taxonomy" id="1076179"/>
    <lineage>
        <taxon>unclassified sequences</taxon>
        <taxon>metagenomes</taxon>
        <taxon>ecological metagenomes</taxon>
    </lineage>
</organism>
<accession>A0A645BVS8</accession>
<dbReference type="NCBIfam" id="NF005124">
    <property type="entry name" value="PRK06558.1"/>
    <property type="match status" value="1"/>
</dbReference>
<evidence type="ECO:0000259" key="6">
    <source>
        <dbReference type="Pfam" id="PF00137"/>
    </source>
</evidence>
<dbReference type="Gene3D" id="1.20.120.610">
    <property type="entry name" value="lithium bound rotor ring of v- atpase"/>
    <property type="match status" value="1"/>
</dbReference>
<dbReference type="AlphaFoldDB" id="A0A645BVS8"/>
<dbReference type="FunFam" id="1.20.120.610:FF:000005">
    <property type="entry name" value="V-type sodium ATPase subunit K"/>
    <property type="match status" value="1"/>
</dbReference>
<sequence length="166" mass="16683">MRGVFVSMNLLGIMLAVLGAALAAGFAGAGSAIGVGIAGETGAGVMTEDPGKFGLVLLLQALPGTQGIYGLLIAFFAILKVGLLGGGASVSINVWQGLGIFFACLPIAIAGYFSAIAQGKTSAACIQMIAKRPEETGKAVILPAMVETYAVLALLMSIILLNGIQI</sequence>
<keyword evidence="3 5" id="KW-1133">Transmembrane helix</keyword>
<feature type="domain" description="V-ATPase proteolipid subunit C-like" evidence="6">
    <location>
        <begin position="18"/>
        <end position="76"/>
    </location>
</feature>
<dbReference type="GO" id="GO:0033177">
    <property type="term" value="C:proton-transporting two-sector ATPase complex, proton-transporting domain"/>
    <property type="evidence" value="ECO:0007669"/>
    <property type="project" value="InterPro"/>
</dbReference>
<dbReference type="CDD" id="cd18179">
    <property type="entry name" value="ATP-synt_Vo_Ao_c_NTPK_rpt1"/>
    <property type="match status" value="1"/>
</dbReference>
<reference evidence="7" key="1">
    <citation type="submission" date="2019-08" db="EMBL/GenBank/DDBJ databases">
        <authorList>
            <person name="Kucharzyk K."/>
            <person name="Murdoch R.W."/>
            <person name="Higgins S."/>
            <person name="Loffler F."/>
        </authorList>
    </citation>
    <scope>NUCLEOTIDE SEQUENCE</scope>
</reference>
<evidence type="ECO:0000256" key="3">
    <source>
        <dbReference type="ARBA" id="ARBA00022989"/>
    </source>
</evidence>
<gene>
    <name evidence="7" type="primary">ntpK_15</name>
    <name evidence="7" type="ORF">SDC9_115645</name>
</gene>
<feature type="domain" description="V-ATPase proteolipid subunit C-like" evidence="6">
    <location>
        <begin position="102"/>
        <end position="160"/>
    </location>
</feature>
<feature type="transmembrane region" description="Helical" evidence="5">
    <location>
        <begin position="98"/>
        <end position="119"/>
    </location>
</feature>
<comment type="caution">
    <text evidence="7">The sequence shown here is derived from an EMBL/GenBank/DDBJ whole genome shotgun (WGS) entry which is preliminary data.</text>
</comment>
<proteinExistence type="predicted"/>
<keyword evidence="4 5" id="KW-0472">Membrane</keyword>
<evidence type="ECO:0000313" key="7">
    <source>
        <dbReference type="EMBL" id="MPM68711.1"/>
    </source>
</evidence>
<dbReference type="EMBL" id="VSSQ01022415">
    <property type="protein sequence ID" value="MPM68711.1"/>
    <property type="molecule type" value="Genomic_DNA"/>
</dbReference>
<dbReference type="GO" id="GO:0015078">
    <property type="term" value="F:proton transmembrane transporter activity"/>
    <property type="evidence" value="ECO:0007669"/>
    <property type="project" value="InterPro"/>
</dbReference>
<protein>
    <submittedName>
        <fullName evidence="7">V-type sodium ATPase subunit K</fullName>
    </submittedName>
</protein>
<evidence type="ECO:0000256" key="1">
    <source>
        <dbReference type="ARBA" id="ARBA00004141"/>
    </source>
</evidence>
<feature type="transmembrane region" description="Helical" evidence="5">
    <location>
        <begin position="139"/>
        <end position="161"/>
    </location>
</feature>
<evidence type="ECO:0000256" key="2">
    <source>
        <dbReference type="ARBA" id="ARBA00022692"/>
    </source>
</evidence>
<evidence type="ECO:0000256" key="4">
    <source>
        <dbReference type="ARBA" id="ARBA00023136"/>
    </source>
</evidence>
<feature type="transmembrane region" description="Helical" evidence="5">
    <location>
        <begin position="67"/>
        <end position="86"/>
    </location>
</feature>
<evidence type="ECO:0000256" key="5">
    <source>
        <dbReference type="SAM" id="Phobius"/>
    </source>
</evidence>
<comment type="subcellular location">
    <subcellularLocation>
        <location evidence="1">Membrane</location>
        <topology evidence="1">Multi-pass membrane protein</topology>
    </subcellularLocation>
</comment>